<comment type="caution">
    <text evidence="2">The sequence shown here is derived from an EMBL/GenBank/DDBJ whole genome shotgun (WGS) entry which is preliminary data.</text>
</comment>
<accession>A0A6N9HNF0</accession>
<gene>
    <name evidence="2" type="ORF">GTP41_23185</name>
</gene>
<keyword evidence="1" id="KW-0472">Membrane</keyword>
<keyword evidence="3" id="KW-1185">Reference proteome</keyword>
<sequence>MQKTPETAVLRSTGAVVAVAGVAQALLLMAHAPAGAFHLQFANANILFGLLIACGGLRAMSAVRWLAWFCLMPTALLLLAGVVLQPLGLLVAQARFTPAAFMSELAVQLLSLVLLLFMLRQLGSAPLQAARAAQGRKVRDMRLPLVLGGVLAVAVAGLQAGAMRSADAQHAVRLAAAEMGPGYDYFASHIQFQFGADSRVLARVQLWNDRELREIPVQWRKP</sequence>
<feature type="transmembrane region" description="Helical" evidence="1">
    <location>
        <begin position="37"/>
        <end position="58"/>
    </location>
</feature>
<evidence type="ECO:0000256" key="1">
    <source>
        <dbReference type="SAM" id="Phobius"/>
    </source>
</evidence>
<proteinExistence type="predicted"/>
<evidence type="ECO:0000313" key="2">
    <source>
        <dbReference type="EMBL" id="MYN05004.1"/>
    </source>
</evidence>
<name>A0A6N9HNF0_9BURK</name>
<feature type="transmembrane region" description="Helical" evidence="1">
    <location>
        <begin position="12"/>
        <end position="31"/>
    </location>
</feature>
<dbReference type="AlphaFoldDB" id="A0A6N9HNF0"/>
<dbReference type="RefSeq" id="WP_161027953.1">
    <property type="nucleotide sequence ID" value="NZ_WWCJ01000023.1"/>
</dbReference>
<evidence type="ECO:0000313" key="3">
    <source>
        <dbReference type="Proteomes" id="UP000448575"/>
    </source>
</evidence>
<dbReference type="Proteomes" id="UP000448575">
    <property type="component" value="Unassembled WGS sequence"/>
</dbReference>
<feature type="transmembrane region" description="Helical" evidence="1">
    <location>
        <begin position="143"/>
        <end position="163"/>
    </location>
</feature>
<reference evidence="2 3" key="1">
    <citation type="submission" date="2019-12" db="EMBL/GenBank/DDBJ databases">
        <title>Novel species isolated from a subtropical stream in China.</title>
        <authorList>
            <person name="Lu H."/>
        </authorList>
    </citation>
    <scope>NUCLEOTIDE SEQUENCE [LARGE SCALE GENOMIC DNA]</scope>
    <source>
        <strain evidence="2 3">DS3</strain>
    </source>
</reference>
<feature type="transmembrane region" description="Helical" evidence="1">
    <location>
        <begin position="105"/>
        <end position="122"/>
    </location>
</feature>
<organism evidence="2 3">
    <name type="scientific">Pseudoduganella guangdongensis</name>
    <dbReference type="NCBI Taxonomy" id="2692179"/>
    <lineage>
        <taxon>Bacteria</taxon>
        <taxon>Pseudomonadati</taxon>
        <taxon>Pseudomonadota</taxon>
        <taxon>Betaproteobacteria</taxon>
        <taxon>Burkholderiales</taxon>
        <taxon>Oxalobacteraceae</taxon>
        <taxon>Telluria group</taxon>
        <taxon>Pseudoduganella</taxon>
    </lineage>
</organism>
<protein>
    <submittedName>
        <fullName evidence="2">Uncharacterized protein</fullName>
    </submittedName>
</protein>
<keyword evidence="1" id="KW-1133">Transmembrane helix</keyword>
<dbReference type="EMBL" id="WWCJ01000023">
    <property type="protein sequence ID" value="MYN05004.1"/>
    <property type="molecule type" value="Genomic_DNA"/>
</dbReference>
<keyword evidence="1" id="KW-0812">Transmembrane</keyword>
<feature type="transmembrane region" description="Helical" evidence="1">
    <location>
        <begin position="65"/>
        <end position="85"/>
    </location>
</feature>